<keyword evidence="7 8" id="KW-0472">Membrane</keyword>
<dbReference type="InterPro" id="IPR002781">
    <property type="entry name" value="TM_pro_TauE-like"/>
</dbReference>
<evidence type="ECO:0000256" key="5">
    <source>
        <dbReference type="ARBA" id="ARBA00022692"/>
    </source>
</evidence>
<keyword evidence="5 8" id="KW-0812">Transmembrane</keyword>
<dbReference type="EMBL" id="JBEHHI010000001">
    <property type="protein sequence ID" value="MEX5728425.1"/>
    <property type="molecule type" value="Genomic_DNA"/>
</dbReference>
<feature type="transmembrane region" description="Helical" evidence="8">
    <location>
        <begin position="80"/>
        <end position="99"/>
    </location>
</feature>
<evidence type="ECO:0000256" key="8">
    <source>
        <dbReference type="RuleBase" id="RU363041"/>
    </source>
</evidence>
<evidence type="ECO:0000256" key="3">
    <source>
        <dbReference type="ARBA" id="ARBA00022448"/>
    </source>
</evidence>
<dbReference type="InterPro" id="IPR052017">
    <property type="entry name" value="TSUP"/>
</dbReference>
<name>A0ABV3XUG1_9RHOB</name>
<dbReference type="PANTHER" id="PTHR30269:SF32">
    <property type="entry name" value="MEMBRANE TRANSPORTER PROTEIN-RELATED"/>
    <property type="match status" value="1"/>
</dbReference>
<comment type="caution">
    <text evidence="9">The sequence shown here is derived from an EMBL/GenBank/DDBJ whole genome shotgun (WGS) entry which is preliminary data.</text>
</comment>
<evidence type="ECO:0000256" key="2">
    <source>
        <dbReference type="ARBA" id="ARBA00009142"/>
    </source>
</evidence>
<reference evidence="9 10" key="1">
    <citation type="submission" date="2024-06" db="EMBL/GenBank/DDBJ databases">
        <title>Genome of Rhodovulum iodosum, a marine photoferrotroph.</title>
        <authorList>
            <person name="Bianchini G."/>
            <person name="Nikeleit V."/>
            <person name="Kappler A."/>
            <person name="Bryce C."/>
            <person name="Sanchez-Baracaldo P."/>
        </authorList>
    </citation>
    <scope>NUCLEOTIDE SEQUENCE [LARGE SCALE GENOMIC DNA]</scope>
    <source>
        <strain evidence="9 10">UT/N1</strain>
    </source>
</reference>
<evidence type="ECO:0000313" key="10">
    <source>
        <dbReference type="Proteomes" id="UP001560019"/>
    </source>
</evidence>
<feature type="transmembrane region" description="Helical" evidence="8">
    <location>
        <begin position="203"/>
        <end position="223"/>
    </location>
</feature>
<organism evidence="9 10">
    <name type="scientific">Rhodovulum iodosum</name>
    <dbReference type="NCBI Taxonomy" id="68291"/>
    <lineage>
        <taxon>Bacteria</taxon>
        <taxon>Pseudomonadati</taxon>
        <taxon>Pseudomonadota</taxon>
        <taxon>Alphaproteobacteria</taxon>
        <taxon>Rhodobacterales</taxon>
        <taxon>Paracoccaceae</taxon>
        <taxon>Rhodovulum</taxon>
    </lineage>
</organism>
<dbReference type="Pfam" id="PF01925">
    <property type="entry name" value="TauE"/>
    <property type="match status" value="1"/>
</dbReference>
<keyword evidence="4 8" id="KW-1003">Cell membrane</keyword>
<accession>A0ABV3XUG1</accession>
<keyword evidence="3" id="KW-0813">Transport</keyword>
<evidence type="ECO:0000313" key="9">
    <source>
        <dbReference type="EMBL" id="MEX5728425.1"/>
    </source>
</evidence>
<sequence length="254" mass="26084">MQIAGLDPIVFAAAFGVALFAGFVKGAVGFAMPMIMISGLSSFLPAETALAGLILATVSTNVAQAFRHGVAAAVKMLRRYGRLIGAMVVAIILSAPLVTVLPGRAMLLLLGLPILAFTLSQLLGRQLIVPLHHRGRAEVAMGLLGGFFGGISGVWGPPVIAYLLSVATPKAEMVRVLGVVFLVGSVILLAAHLGSGVLAGDRLVLSAVLVVPAALGMALGVAVQDRLNPERFRKATLAVLALAAANLVRRGLFG</sequence>
<evidence type="ECO:0000256" key="1">
    <source>
        <dbReference type="ARBA" id="ARBA00004651"/>
    </source>
</evidence>
<evidence type="ECO:0000256" key="7">
    <source>
        <dbReference type="ARBA" id="ARBA00023136"/>
    </source>
</evidence>
<comment type="similarity">
    <text evidence="2 8">Belongs to the 4-toluene sulfonate uptake permease (TSUP) (TC 2.A.102) family.</text>
</comment>
<feature type="transmembrane region" description="Helical" evidence="8">
    <location>
        <begin position="143"/>
        <end position="167"/>
    </location>
</feature>
<feature type="transmembrane region" description="Helical" evidence="8">
    <location>
        <begin position="173"/>
        <end position="191"/>
    </location>
</feature>
<feature type="transmembrane region" description="Helical" evidence="8">
    <location>
        <begin position="36"/>
        <end position="59"/>
    </location>
</feature>
<dbReference type="RefSeq" id="WP_125403078.1">
    <property type="nucleotide sequence ID" value="NZ_JBEHHI010000001.1"/>
</dbReference>
<dbReference type="PANTHER" id="PTHR30269">
    <property type="entry name" value="TRANSMEMBRANE PROTEIN YFCA"/>
    <property type="match status" value="1"/>
</dbReference>
<proteinExistence type="inferred from homology"/>
<dbReference type="Proteomes" id="UP001560019">
    <property type="component" value="Unassembled WGS sequence"/>
</dbReference>
<gene>
    <name evidence="9" type="ORF">Ga0609869_001778</name>
</gene>
<evidence type="ECO:0000256" key="6">
    <source>
        <dbReference type="ARBA" id="ARBA00022989"/>
    </source>
</evidence>
<keyword evidence="6 8" id="KW-1133">Transmembrane helix</keyword>
<protein>
    <recommendedName>
        <fullName evidence="8">Probable membrane transporter protein</fullName>
    </recommendedName>
</protein>
<feature type="transmembrane region" description="Helical" evidence="8">
    <location>
        <begin position="105"/>
        <end position="123"/>
    </location>
</feature>
<comment type="subcellular location">
    <subcellularLocation>
        <location evidence="1 8">Cell membrane</location>
        <topology evidence="1 8">Multi-pass membrane protein</topology>
    </subcellularLocation>
</comment>
<keyword evidence="10" id="KW-1185">Reference proteome</keyword>
<evidence type="ECO:0000256" key="4">
    <source>
        <dbReference type="ARBA" id="ARBA00022475"/>
    </source>
</evidence>